<name>A0AC60PEQ3_IXOPE</name>
<dbReference type="Proteomes" id="UP000805193">
    <property type="component" value="Unassembled WGS sequence"/>
</dbReference>
<dbReference type="EMBL" id="JABSTQ010010745">
    <property type="protein sequence ID" value="KAG0418298.1"/>
    <property type="molecule type" value="Genomic_DNA"/>
</dbReference>
<evidence type="ECO:0000313" key="1">
    <source>
        <dbReference type="EMBL" id="KAG0418298.1"/>
    </source>
</evidence>
<gene>
    <name evidence="1" type="ORF">HPB47_004973</name>
</gene>
<organism evidence="1 2">
    <name type="scientific">Ixodes persulcatus</name>
    <name type="common">Taiga tick</name>
    <dbReference type="NCBI Taxonomy" id="34615"/>
    <lineage>
        <taxon>Eukaryota</taxon>
        <taxon>Metazoa</taxon>
        <taxon>Ecdysozoa</taxon>
        <taxon>Arthropoda</taxon>
        <taxon>Chelicerata</taxon>
        <taxon>Arachnida</taxon>
        <taxon>Acari</taxon>
        <taxon>Parasitiformes</taxon>
        <taxon>Ixodida</taxon>
        <taxon>Ixodoidea</taxon>
        <taxon>Ixodidae</taxon>
        <taxon>Ixodinae</taxon>
        <taxon>Ixodes</taxon>
    </lineage>
</organism>
<keyword evidence="2" id="KW-1185">Reference proteome</keyword>
<feature type="non-terminal residue" evidence="1">
    <location>
        <position position="87"/>
    </location>
</feature>
<proteinExistence type="predicted"/>
<protein>
    <submittedName>
        <fullName evidence="1">Uncharacterized protein</fullName>
    </submittedName>
</protein>
<sequence>MTEGIENYEAVKRYVKKREEQGQVFHCGFCVNRGMSVLGAFSDRVTSARDGQVFGLVDIKTLASAKQNKFSLEEAIKAAAFMNDNEL</sequence>
<comment type="caution">
    <text evidence="1">The sequence shown here is derived from an EMBL/GenBank/DDBJ whole genome shotgun (WGS) entry which is preliminary data.</text>
</comment>
<accession>A0AC60PEQ3</accession>
<reference evidence="1 2" key="1">
    <citation type="journal article" date="2020" name="Cell">
        <title>Large-Scale Comparative Analyses of Tick Genomes Elucidate Their Genetic Diversity and Vector Capacities.</title>
        <authorList>
            <consortium name="Tick Genome and Microbiome Consortium (TIGMIC)"/>
            <person name="Jia N."/>
            <person name="Wang J."/>
            <person name="Shi W."/>
            <person name="Du L."/>
            <person name="Sun Y."/>
            <person name="Zhan W."/>
            <person name="Jiang J.F."/>
            <person name="Wang Q."/>
            <person name="Zhang B."/>
            <person name="Ji P."/>
            <person name="Bell-Sakyi L."/>
            <person name="Cui X.M."/>
            <person name="Yuan T.T."/>
            <person name="Jiang B.G."/>
            <person name="Yang W.F."/>
            <person name="Lam T.T."/>
            <person name="Chang Q.C."/>
            <person name="Ding S.J."/>
            <person name="Wang X.J."/>
            <person name="Zhu J.G."/>
            <person name="Ruan X.D."/>
            <person name="Zhao L."/>
            <person name="Wei J.T."/>
            <person name="Ye R.Z."/>
            <person name="Que T.C."/>
            <person name="Du C.H."/>
            <person name="Zhou Y.H."/>
            <person name="Cheng J.X."/>
            <person name="Dai P.F."/>
            <person name="Guo W.B."/>
            <person name="Han X.H."/>
            <person name="Huang E.J."/>
            <person name="Li L.F."/>
            <person name="Wei W."/>
            <person name="Gao Y.C."/>
            <person name="Liu J.Z."/>
            <person name="Shao H.Z."/>
            <person name="Wang X."/>
            <person name="Wang C.C."/>
            <person name="Yang T.C."/>
            <person name="Huo Q.B."/>
            <person name="Li W."/>
            <person name="Chen H.Y."/>
            <person name="Chen S.E."/>
            <person name="Zhou L.G."/>
            <person name="Ni X.B."/>
            <person name="Tian J.H."/>
            <person name="Sheng Y."/>
            <person name="Liu T."/>
            <person name="Pan Y.S."/>
            <person name="Xia L.Y."/>
            <person name="Li J."/>
            <person name="Zhao F."/>
            <person name="Cao W.C."/>
        </authorList>
    </citation>
    <scope>NUCLEOTIDE SEQUENCE [LARGE SCALE GENOMIC DNA]</scope>
    <source>
        <strain evidence="1">Iper-2018</strain>
    </source>
</reference>
<evidence type="ECO:0000313" key="2">
    <source>
        <dbReference type="Proteomes" id="UP000805193"/>
    </source>
</evidence>